<name>A0AB73QN34_HELPX</name>
<comment type="caution">
    <text evidence="2">The sequence shown here is derived from an EMBL/GenBank/DDBJ whole genome shotgun (WGS) entry which is preliminary data.</text>
</comment>
<proteinExistence type="predicted"/>
<accession>A0AB73QN34</accession>
<dbReference type="EMBL" id="MBGM01000004">
    <property type="protein sequence ID" value="PDW29837.1"/>
    <property type="molecule type" value="Genomic_DNA"/>
</dbReference>
<keyword evidence="1" id="KW-0472">Membrane</keyword>
<dbReference type="RefSeq" id="WP_097696566.1">
    <property type="nucleotide sequence ID" value="NZ_MBGM01000004.1"/>
</dbReference>
<gene>
    <name evidence="2" type="ORF">BB451_05805</name>
</gene>
<keyword evidence="1" id="KW-1133">Transmembrane helix</keyword>
<evidence type="ECO:0000313" key="3">
    <source>
        <dbReference type="Proteomes" id="UP000220469"/>
    </source>
</evidence>
<evidence type="ECO:0000256" key="1">
    <source>
        <dbReference type="SAM" id="Phobius"/>
    </source>
</evidence>
<organism evidence="2 3">
    <name type="scientific">Helicobacter pylori</name>
    <name type="common">Campylobacter pylori</name>
    <dbReference type="NCBI Taxonomy" id="210"/>
    <lineage>
        <taxon>Bacteria</taxon>
        <taxon>Pseudomonadati</taxon>
        <taxon>Campylobacterota</taxon>
        <taxon>Epsilonproteobacteria</taxon>
        <taxon>Campylobacterales</taxon>
        <taxon>Helicobacteraceae</taxon>
        <taxon>Helicobacter</taxon>
    </lineage>
</organism>
<reference evidence="2 3" key="1">
    <citation type="journal article" date="2017" name="Gut Pathog.">
        <title>Phylogenomics of Colombian Helicobacter pylori isolates.</title>
        <authorList>
            <person name="Gutierrez-Escobar A.J."/>
            <person name="Trujillo E."/>
            <person name="Acevedo O."/>
            <person name="Bravo M.M."/>
        </authorList>
    </citation>
    <scope>NUCLEOTIDE SEQUENCE [LARGE SCALE GENOMIC DNA]</scope>
    <source>
        <strain evidence="2 3">3076</strain>
    </source>
</reference>
<dbReference type="Proteomes" id="UP000220469">
    <property type="component" value="Unassembled WGS sequence"/>
</dbReference>
<dbReference type="AlphaFoldDB" id="A0AB73QN34"/>
<feature type="transmembrane region" description="Helical" evidence="1">
    <location>
        <begin position="9"/>
        <end position="31"/>
    </location>
</feature>
<feature type="transmembrane region" description="Helical" evidence="1">
    <location>
        <begin position="151"/>
        <end position="171"/>
    </location>
</feature>
<keyword evidence="1" id="KW-0812">Transmembrane</keyword>
<protein>
    <submittedName>
        <fullName evidence="2">Uncharacterized protein</fullName>
    </submittedName>
</protein>
<sequence length="183" mass="21003">MPYSFKKRFLIIHTLSTLLLVGVLLALFFFYAKNNLLENTQIRMQYTADAIAKSLLELDNASSLEPLKILEERFKNTPFVLLDADNKVKFSNIGAFVASFKNDALIKTPYFALKKQGFYLTDSAPTNRLGVSKIIIAEEEIQKNFIPLYKMIGYVFLGASLFVALIAMWLYQIQSNYRFVFIK</sequence>
<evidence type="ECO:0000313" key="2">
    <source>
        <dbReference type="EMBL" id="PDW29837.1"/>
    </source>
</evidence>